<reference evidence="2 3" key="1">
    <citation type="submission" date="2017-03" db="EMBL/GenBank/DDBJ databases">
        <title>Sulfur activation and transportation mechanism of thermophilic Archaea Acidianus manzaensis YN-25.</title>
        <authorList>
            <person name="Ma Y."/>
            <person name="Yang Y."/>
            <person name="Xia J."/>
        </authorList>
    </citation>
    <scope>NUCLEOTIDE SEQUENCE [LARGE SCALE GENOMIC DNA]</scope>
    <source>
        <strain evidence="2 3">YN-25</strain>
    </source>
</reference>
<dbReference type="EMBL" id="CP020477">
    <property type="protein sequence ID" value="ARM75460.1"/>
    <property type="molecule type" value="Genomic_DNA"/>
</dbReference>
<gene>
    <name evidence="2" type="ORF">B6F84_05065</name>
</gene>
<dbReference type="PANTHER" id="PTHR38435">
    <property type="match status" value="1"/>
</dbReference>
<name>A0A1W6JZ25_9CREN</name>
<accession>A0A1W6JZ25</accession>
<dbReference type="InterPro" id="IPR017853">
    <property type="entry name" value="GH"/>
</dbReference>
<proteinExistence type="predicted"/>
<dbReference type="InterPro" id="IPR043797">
    <property type="entry name" value="MupG_N"/>
</dbReference>
<evidence type="ECO:0000313" key="3">
    <source>
        <dbReference type="Proteomes" id="UP000193404"/>
    </source>
</evidence>
<dbReference type="Pfam" id="PF19200">
    <property type="entry name" value="MupG_N"/>
    <property type="match status" value="1"/>
</dbReference>
<dbReference type="OrthoDB" id="25415at2157"/>
<dbReference type="GeneID" id="41590266"/>
<evidence type="ECO:0000313" key="2">
    <source>
        <dbReference type="EMBL" id="ARM75460.1"/>
    </source>
</evidence>
<dbReference type="KEGG" id="aman:B6F84_05065"/>
<feature type="domain" description="6-phospho-N-acetylmuramidase N-terminal" evidence="1">
    <location>
        <begin position="5"/>
        <end position="228"/>
    </location>
</feature>
<dbReference type="RefSeq" id="WP_148691230.1">
    <property type="nucleotide sequence ID" value="NZ_CP020477.1"/>
</dbReference>
<dbReference type="InterPro" id="IPR013785">
    <property type="entry name" value="Aldolase_TIM"/>
</dbReference>
<dbReference type="Gene3D" id="3.20.20.70">
    <property type="entry name" value="Aldolase class I"/>
    <property type="match status" value="1"/>
</dbReference>
<sequence>MNRRIGFSIFPGWKEIKENQIELVKKARNLGYSDIFFGIGPGTHWKTEVIEAFEIAKDILKYAEDYYTFVDINPEILNKIGCNPKDISKITKIGFKGVRVDYGFNKEEIVEISKQANVEINPMEISEEEINYIIKNADPEKIQATHNYYPVKYSGMSLDFFDRINRKFKEYGINIGAFISHPKYKLRTTLEMLRDIEPFDSSNFLFKFVDRVIIGDPIPDDKSLNDIANIVKSEITQIRINLLAHDEEVEKFLTSDFIVDEYKDIGITCHGRYKYNKKCLTKIFKKGVAISGNDLMVFTKKGGIGEFSLIGEIDDINLEILRRSKKIKVIPK</sequence>
<dbReference type="InterPro" id="IPR008589">
    <property type="entry name" value="MupG"/>
</dbReference>
<evidence type="ECO:0000259" key="1">
    <source>
        <dbReference type="Pfam" id="PF19200"/>
    </source>
</evidence>
<keyword evidence="3" id="KW-1185">Reference proteome</keyword>
<dbReference type="PANTHER" id="PTHR38435:SF2">
    <property type="entry name" value="DUF871 DOMAIN-CONTAINING PROTEIN"/>
    <property type="match status" value="1"/>
</dbReference>
<dbReference type="SUPFAM" id="SSF51445">
    <property type="entry name" value="(Trans)glycosidases"/>
    <property type="match status" value="1"/>
</dbReference>
<dbReference type="STRING" id="282676.B6F84_05065"/>
<dbReference type="AlphaFoldDB" id="A0A1W6JZ25"/>
<organism evidence="2 3">
    <name type="scientific">Acidianus manzaensis</name>
    <dbReference type="NCBI Taxonomy" id="282676"/>
    <lineage>
        <taxon>Archaea</taxon>
        <taxon>Thermoproteota</taxon>
        <taxon>Thermoprotei</taxon>
        <taxon>Sulfolobales</taxon>
        <taxon>Sulfolobaceae</taxon>
        <taxon>Acidianus</taxon>
    </lineage>
</organism>
<dbReference type="Proteomes" id="UP000193404">
    <property type="component" value="Chromosome"/>
</dbReference>
<protein>
    <recommendedName>
        <fullName evidence="1">6-phospho-N-acetylmuramidase N-terminal domain-containing protein</fullName>
    </recommendedName>
</protein>